<feature type="transmembrane region" description="Helical" evidence="1">
    <location>
        <begin position="78"/>
        <end position="100"/>
    </location>
</feature>
<dbReference type="EMBL" id="JACIJN010000005">
    <property type="protein sequence ID" value="MBB5725811.1"/>
    <property type="molecule type" value="Genomic_DNA"/>
</dbReference>
<evidence type="ECO:0000313" key="2">
    <source>
        <dbReference type="EMBL" id="MBB5725811.1"/>
    </source>
</evidence>
<organism evidence="2 3">
    <name type="scientific">Sphingomonas endophytica</name>
    <dbReference type="NCBI Taxonomy" id="869719"/>
    <lineage>
        <taxon>Bacteria</taxon>
        <taxon>Pseudomonadati</taxon>
        <taxon>Pseudomonadota</taxon>
        <taxon>Alphaproteobacteria</taxon>
        <taxon>Sphingomonadales</taxon>
        <taxon>Sphingomonadaceae</taxon>
        <taxon>Sphingomonas</taxon>
    </lineage>
</organism>
<accession>A0ABR6N4Y8</accession>
<feature type="transmembrane region" description="Helical" evidence="1">
    <location>
        <begin position="146"/>
        <end position="165"/>
    </location>
</feature>
<dbReference type="RefSeq" id="WP_184035860.1">
    <property type="nucleotide sequence ID" value="NZ_BAABAR010000003.1"/>
</dbReference>
<sequence>MPMQSDRKVSIPLYVAAHFGKSLWWNGSELFLAFYLTEHMRLAPLVAAAAIAIGLMAGAAFDIVIAHRAARVTSLQDAGRLQLIGAALSFAALLLLIVALRVDGSGRVAIVVAANLGYRFAYTLYDLPQNCLLSLIDWTEDQRRRAASGRTVASAAAMLIMAILVSLDRPLSDGTDHLMVAGATAMVALGSSVALWRQTRLVRRNAATPTKVAVIGSGMGFAWPLGLMAIVCLTVPAFLKLTPYLTSYSQGAGGSLPLVIVAAATAGSQPVWLFVLRHDGERRAGLLAALLLAAASALTAKLWVAALLIGMASGGLATIIWSSFAIIVADRALASTAPAFAWLTATAKLALAVAAIGIGAILSSADYRHDGAGLLPFMAGLILIGGIATGLYTLMTARIRPGMRAGSA</sequence>
<keyword evidence="1" id="KW-0472">Membrane</keyword>
<feature type="transmembrane region" description="Helical" evidence="1">
    <location>
        <begin position="306"/>
        <end position="328"/>
    </location>
</feature>
<dbReference type="Proteomes" id="UP000560131">
    <property type="component" value="Unassembled WGS sequence"/>
</dbReference>
<feature type="transmembrane region" description="Helical" evidence="1">
    <location>
        <begin position="283"/>
        <end position="300"/>
    </location>
</feature>
<keyword evidence="3" id="KW-1185">Reference proteome</keyword>
<gene>
    <name evidence="2" type="ORF">FHS97_001743</name>
</gene>
<keyword evidence="1" id="KW-1133">Transmembrane helix</keyword>
<dbReference type="InterPro" id="IPR036259">
    <property type="entry name" value="MFS_trans_sf"/>
</dbReference>
<keyword evidence="1" id="KW-0812">Transmembrane</keyword>
<feature type="transmembrane region" description="Helical" evidence="1">
    <location>
        <begin position="258"/>
        <end position="276"/>
    </location>
</feature>
<proteinExistence type="predicted"/>
<name>A0ABR6N4Y8_9SPHN</name>
<feature type="transmembrane region" description="Helical" evidence="1">
    <location>
        <begin position="374"/>
        <end position="394"/>
    </location>
</feature>
<feature type="transmembrane region" description="Helical" evidence="1">
    <location>
        <begin position="42"/>
        <end position="66"/>
    </location>
</feature>
<feature type="transmembrane region" description="Helical" evidence="1">
    <location>
        <begin position="340"/>
        <end position="362"/>
    </location>
</feature>
<dbReference type="SUPFAM" id="SSF103473">
    <property type="entry name" value="MFS general substrate transporter"/>
    <property type="match status" value="1"/>
</dbReference>
<feature type="transmembrane region" description="Helical" evidence="1">
    <location>
        <begin position="212"/>
        <end position="238"/>
    </location>
</feature>
<reference evidence="2 3" key="1">
    <citation type="submission" date="2020-08" db="EMBL/GenBank/DDBJ databases">
        <title>Genomic Encyclopedia of Type Strains, Phase IV (KMG-IV): sequencing the most valuable type-strain genomes for metagenomic binning, comparative biology and taxonomic classification.</title>
        <authorList>
            <person name="Goeker M."/>
        </authorList>
    </citation>
    <scope>NUCLEOTIDE SEQUENCE [LARGE SCALE GENOMIC DNA]</scope>
    <source>
        <strain evidence="2 3">DSM 101535</strain>
    </source>
</reference>
<feature type="transmembrane region" description="Helical" evidence="1">
    <location>
        <begin position="177"/>
        <end position="196"/>
    </location>
</feature>
<comment type="caution">
    <text evidence="2">The sequence shown here is derived from an EMBL/GenBank/DDBJ whole genome shotgun (WGS) entry which is preliminary data.</text>
</comment>
<protein>
    <submittedName>
        <fullName evidence="2">Na+/melibiose symporter-like transporter</fullName>
    </submittedName>
</protein>
<evidence type="ECO:0000313" key="3">
    <source>
        <dbReference type="Proteomes" id="UP000560131"/>
    </source>
</evidence>
<evidence type="ECO:0000256" key="1">
    <source>
        <dbReference type="SAM" id="Phobius"/>
    </source>
</evidence>